<dbReference type="Gene3D" id="3.30.379.10">
    <property type="entry name" value="Chitobiase/beta-hexosaminidase domain 2-like"/>
    <property type="match status" value="1"/>
</dbReference>
<organism evidence="9 10">
    <name type="scientific">Bifidobacterium callitrichos DSM 23973</name>
    <dbReference type="NCBI Taxonomy" id="1437609"/>
    <lineage>
        <taxon>Bacteria</taxon>
        <taxon>Bacillati</taxon>
        <taxon>Actinomycetota</taxon>
        <taxon>Actinomycetes</taxon>
        <taxon>Bifidobacteriales</taxon>
        <taxon>Bifidobacteriaceae</taxon>
        <taxon>Bifidobacterium</taxon>
    </lineage>
</organism>
<comment type="catalytic activity">
    <reaction evidence="1">
        <text>Hydrolysis of terminal non-reducing N-acetyl-D-hexosamine residues in N-acetyl-beta-D-hexosaminides.</text>
        <dbReference type="EC" id="3.2.1.52"/>
    </reaction>
</comment>
<feature type="domain" description="Beta-hexosaminidase bacterial type N-terminal" evidence="8">
    <location>
        <begin position="11"/>
        <end position="135"/>
    </location>
</feature>
<dbReference type="PANTHER" id="PTHR22600:SF57">
    <property type="entry name" value="BETA-N-ACETYLHEXOSAMINIDASE"/>
    <property type="match status" value="1"/>
</dbReference>
<evidence type="ECO:0000256" key="3">
    <source>
        <dbReference type="ARBA" id="ARBA00012663"/>
    </source>
</evidence>
<evidence type="ECO:0000256" key="5">
    <source>
        <dbReference type="ARBA" id="ARBA00023295"/>
    </source>
</evidence>
<dbReference type="PANTHER" id="PTHR22600">
    <property type="entry name" value="BETA-HEXOSAMINIDASE"/>
    <property type="match status" value="1"/>
</dbReference>
<feature type="active site" description="Proton donor" evidence="6">
    <location>
        <position position="293"/>
    </location>
</feature>
<dbReference type="InterPro" id="IPR015883">
    <property type="entry name" value="Glyco_hydro_20_cat"/>
</dbReference>
<dbReference type="STRING" id="1437609.BCAL_0598"/>
<dbReference type="GO" id="GO:0005975">
    <property type="term" value="P:carbohydrate metabolic process"/>
    <property type="evidence" value="ECO:0007669"/>
    <property type="project" value="InterPro"/>
</dbReference>
<comment type="caution">
    <text evidence="9">The sequence shown here is derived from an EMBL/GenBank/DDBJ whole genome shotgun (WGS) entry which is preliminary data.</text>
</comment>
<dbReference type="Pfam" id="PF00728">
    <property type="entry name" value="Glyco_hydro_20"/>
    <property type="match status" value="1"/>
</dbReference>
<evidence type="ECO:0000313" key="9">
    <source>
        <dbReference type="EMBL" id="KFI56226.1"/>
    </source>
</evidence>
<dbReference type="SUPFAM" id="SSF51445">
    <property type="entry name" value="(Trans)glycosidases"/>
    <property type="match status" value="1"/>
</dbReference>
<dbReference type="InterPro" id="IPR015882">
    <property type="entry name" value="HEX_bac_N"/>
</dbReference>
<dbReference type="Pfam" id="PF02838">
    <property type="entry name" value="Glyco_hydro_20b"/>
    <property type="match status" value="1"/>
</dbReference>
<keyword evidence="4 9" id="KW-0378">Hydrolase</keyword>
<evidence type="ECO:0000259" key="8">
    <source>
        <dbReference type="Pfam" id="PF02838"/>
    </source>
</evidence>
<accession>A0A087ABS6</accession>
<comment type="similarity">
    <text evidence="2">Belongs to the glycosyl hydrolase 20 family.</text>
</comment>
<evidence type="ECO:0000256" key="4">
    <source>
        <dbReference type="ARBA" id="ARBA00022801"/>
    </source>
</evidence>
<keyword evidence="5 9" id="KW-0326">Glycosidase</keyword>
<dbReference type="PRINTS" id="PR00738">
    <property type="entry name" value="GLHYDRLASE20"/>
</dbReference>
<dbReference type="GO" id="GO:0016020">
    <property type="term" value="C:membrane"/>
    <property type="evidence" value="ECO:0007669"/>
    <property type="project" value="TreeGrafter"/>
</dbReference>
<evidence type="ECO:0000256" key="6">
    <source>
        <dbReference type="PIRSR" id="PIRSR625705-1"/>
    </source>
</evidence>
<dbReference type="CDD" id="cd06565">
    <property type="entry name" value="GH20_GcnA-like"/>
    <property type="match status" value="1"/>
</dbReference>
<protein>
    <recommendedName>
        <fullName evidence="3">beta-N-acetylhexosaminidase</fullName>
        <ecNumber evidence="3">3.2.1.52</ecNumber>
    </recommendedName>
</protein>
<feature type="domain" description="Glycoside hydrolase family 20 catalytic" evidence="7">
    <location>
        <begin position="139"/>
        <end position="385"/>
    </location>
</feature>
<evidence type="ECO:0000256" key="1">
    <source>
        <dbReference type="ARBA" id="ARBA00001231"/>
    </source>
</evidence>
<reference evidence="9 10" key="1">
    <citation type="submission" date="2014-03" db="EMBL/GenBank/DDBJ databases">
        <title>Genomics of Bifidobacteria.</title>
        <authorList>
            <person name="Ventura M."/>
            <person name="Milani C."/>
            <person name="Lugli G.A."/>
        </authorList>
    </citation>
    <scope>NUCLEOTIDE SEQUENCE [LARGE SCALE GENOMIC DNA]</scope>
    <source>
        <strain evidence="9 10">DSM 23973</strain>
    </source>
</reference>
<dbReference type="GO" id="GO:0030203">
    <property type="term" value="P:glycosaminoglycan metabolic process"/>
    <property type="evidence" value="ECO:0007669"/>
    <property type="project" value="TreeGrafter"/>
</dbReference>
<dbReference type="RefSeq" id="WP_043164768.1">
    <property type="nucleotide sequence ID" value="NZ_JDUV01000004.1"/>
</dbReference>
<dbReference type="EMBL" id="JGYS01000003">
    <property type="protein sequence ID" value="KFI56226.1"/>
    <property type="molecule type" value="Genomic_DNA"/>
</dbReference>
<dbReference type="Proteomes" id="UP000029072">
    <property type="component" value="Unassembled WGS sequence"/>
</dbReference>
<dbReference type="OrthoDB" id="9763537at2"/>
<evidence type="ECO:0000313" key="10">
    <source>
        <dbReference type="Proteomes" id="UP000029072"/>
    </source>
</evidence>
<dbReference type="GO" id="GO:0004563">
    <property type="term" value="F:beta-N-acetylhexosaminidase activity"/>
    <property type="evidence" value="ECO:0007669"/>
    <property type="project" value="UniProtKB-EC"/>
</dbReference>
<dbReference type="eggNOG" id="COG3525">
    <property type="taxonomic scope" value="Bacteria"/>
</dbReference>
<sequence length="673" mass="75788">MNGQILLQGWTIIPTPQTMQHKAGIALLPMCGRINEARTVGDDRHILAAQLIDDIRAATGLEWDIATGDRWPGFITLTILDNPHAHPSGSYTLDVTPDGVTVAGVDFEGVRNGVQTLRQLIRQCGAALPLLHIEDRPAFETRGYYLDVTRGRVPTLDWLKHWADKLCLYKYNQLQLYVEHTFRFDGMSETWRGSSPLAPRDILDLDDYCAERGIELVPSVSTFGHLYMALRTRSLRDLGEFPETADEPFGFIDRMRHHTLNISDERAFTLSCRLIDDYLQLFRSDKFNICADETFDLGRGRSKTFAEEIGVAAMYVDYVTRLCRHLEAQGKQPMMWGDIALEHPEILERLPEAVTLLNWQYDPQVTDEKVRTVAQSGATQIVCPAVWCWNALLPRIDDAWNNITRMARYGTQYQAAGMLVTDWGDLGHVNDPRMAIPGMIIGAQESWNPGRIPDETDMLRRISRLEYHDASGELLDILARASHAACFQWNHLITWLELDDGRGGVNTGVLQTIPGLLPENERPDDVIRALQDGSRAPSLVESRRMLLRYLKHHISLGETADHLLQTSARRISAITATAGPRIAGNAAAFRVAIEGQRLLNRVGLQLASDVGVIDSLQSSAASQHDDTARLAEALEIWMEAYAAQWSTLSRDSELRRLQDTVWELTDYLRFQSV</sequence>
<dbReference type="Gene3D" id="3.20.20.80">
    <property type="entry name" value="Glycosidases"/>
    <property type="match status" value="1"/>
</dbReference>
<dbReference type="AlphaFoldDB" id="A0A087ABS6"/>
<dbReference type="SUPFAM" id="SSF55545">
    <property type="entry name" value="beta-N-acetylhexosaminidase-like domain"/>
    <property type="match status" value="1"/>
</dbReference>
<dbReference type="EC" id="3.2.1.52" evidence="3"/>
<name>A0A087ABS6_9BIFI</name>
<dbReference type="InterPro" id="IPR029018">
    <property type="entry name" value="Hex-like_dom2"/>
</dbReference>
<dbReference type="InterPro" id="IPR025705">
    <property type="entry name" value="Beta_hexosaminidase_sua/sub"/>
</dbReference>
<dbReference type="InterPro" id="IPR017853">
    <property type="entry name" value="GH"/>
</dbReference>
<proteinExistence type="inferred from homology"/>
<evidence type="ECO:0000256" key="2">
    <source>
        <dbReference type="ARBA" id="ARBA00006285"/>
    </source>
</evidence>
<evidence type="ECO:0000259" key="7">
    <source>
        <dbReference type="Pfam" id="PF00728"/>
    </source>
</evidence>
<gene>
    <name evidence="9" type="ORF">BCAL_0598</name>
</gene>